<accession>I3DAN5</accession>
<keyword evidence="7" id="KW-0626">Porin</keyword>
<comment type="caution">
    <text evidence="12">The sequence shown here is derived from an EMBL/GenBank/DDBJ whole genome shotgun (WGS) entry which is preliminary data.</text>
</comment>
<reference evidence="12 13" key="1">
    <citation type="submission" date="2012-03" db="EMBL/GenBank/DDBJ databases">
        <authorList>
            <person name="Harkins D.M."/>
            <person name="Madupu R."/>
            <person name="Durkin A.S."/>
            <person name="Torralba M."/>
            <person name="Methe B."/>
            <person name="Sutton G.G."/>
            <person name="Nelson K.E."/>
        </authorList>
    </citation>
    <scope>NUCLEOTIDE SEQUENCE [LARGE SCALE GENOMIC DNA]</scope>
    <source>
        <strain evidence="12 13">CCUG 2042</strain>
    </source>
</reference>
<dbReference type="GO" id="GO:0006811">
    <property type="term" value="P:monoatomic ion transport"/>
    <property type="evidence" value="ECO:0007669"/>
    <property type="project" value="UniProtKB-KW"/>
</dbReference>
<organism evidence="12 13">
    <name type="scientific">Pasteurella bettyae CCUG 2042</name>
    <dbReference type="NCBI Taxonomy" id="1095749"/>
    <lineage>
        <taxon>Bacteria</taxon>
        <taxon>Pseudomonadati</taxon>
        <taxon>Pseudomonadota</taxon>
        <taxon>Gammaproteobacteria</taxon>
        <taxon>Pasteurellales</taxon>
        <taxon>Pasteurellaceae</taxon>
        <taxon>Pasteurella</taxon>
    </lineage>
</organism>
<evidence type="ECO:0000256" key="9">
    <source>
        <dbReference type="ARBA" id="ARBA00023237"/>
    </source>
</evidence>
<feature type="chain" id="PRO_5003670099" evidence="10">
    <location>
        <begin position="24"/>
        <end position="349"/>
    </location>
</feature>
<evidence type="ECO:0000313" key="13">
    <source>
        <dbReference type="Proteomes" id="UP000006457"/>
    </source>
</evidence>
<dbReference type="Pfam" id="PF13609">
    <property type="entry name" value="Porin_4"/>
    <property type="match status" value="1"/>
</dbReference>
<dbReference type="InterPro" id="IPR023614">
    <property type="entry name" value="Porin_dom_sf"/>
</dbReference>
<proteinExistence type="predicted"/>
<evidence type="ECO:0000256" key="8">
    <source>
        <dbReference type="ARBA" id="ARBA00023136"/>
    </source>
</evidence>
<evidence type="ECO:0000256" key="5">
    <source>
        <dbReference type="ARBA" id="ARBA00022729"/>
    </source>
</evidence>
<dbReference type="PANTHER" id="PTHR34501:SF2">
    <property type="entry name" value="OUTER MEMBRANE PORIN F-RELATED"/>
    <property type="match status" value="1"/>
</dbReference>
<dbReference type="Gene3D" id="2.40.160.10">
    <property type="entry name" value="Porin"/>
    <property type="match status" value="1"/>
</dbReference>
<dbReference type="PATRIC" id="fig|1095749.3.peg.1478"/>
<feature type="domain" description="Porin" evidence="11">
    <location>
        <begin position="8"/>
        <end position="330"/>
    </location>
</feature>
<dbReference type="SUPFAM" id="SSF56935">
    <property type="entry name" value="Porins"/>
    <property type="match status" value="1"/>
</dbReference>
<dbReference type="GO" id="GO:0015288">
    <property type="term" value="F:porin activity"/>
    <property type="evidence" value="ECO:0007669"/>
    <property type="project" value="UniProtKB-KW"/>
</dbReference>
<evidence type="ECO:0000259" key="11">
    <source>
        <dbReference type="Pfam" id="PF13609"/>
    </source>
</evidence>
<keyword evidence="6" id="KW-0406">Ion transport</keyword>
<protein>
    <submittedName>
        <fullName evidence="12">Gram-negative porin</fullName>
    </submittedName>
</protein>
<dbReference type="GO" id="GO:0046930">
    <property type="term" value="C:pore complex"/>
    <property type="evidence" value="ECO:0007669"/>
    <property type="project" value="UniProtKB-KW"/>
</dbReference>
<keyword evidence="8" id="KW-0472">Membrane</keyword>
<keyword evidence="13" id="KW-1185">Reference proteome</keyword>
<keyword evidence="5 10" id="KW-0732">Signal</keyword>
<evidence type="ECO:0000256" key="4">
    <source>
        <dbReference type="ARBA" id="ARBA00022692"/>
    </source>
</evidence>
<feature type="signal peptide" evidence="10">
    <location>
        <begin position="1"/>
        <end position="23"/>
    </location>
</feature>
<dbReference type="InterPro" id="IPR050298">
    <property type="entry name" value="Gram-neg_bact_OMP"/>
</dbReference>
<dbReference type="GO" id="GO:0009279">
    <property type="term" value="C:cell outer membrane"/>
    <property type="evidence" value="ECO:0007669"/>
    <property type="project" value="UniProtKB-SubCell"/>
</dbReference>
<evidence type="ECO:0000256" key="2">
    <source>
        <dbReference type="ARBA" id="ARBA00022448"/>
    </source>
</evidence>
<dbReference type="RefSeq" id="WP_005761004.1">
    <property type="nucleotide sequence ID" value="NZ_AJSX01000034.1"/>
</dbReference>
<dbReference type="Proteomes" id="UP000006457">
    <property type="component" value="Unassembled WGS sequence"/>
</dbReference>
<dbReference type="EMBL" id="AJSX01000034">
    <property type="protein sequence ID" value="EIJ68778.1"/>
    <property type="molecule type" value="Genomic_DNA"/>
</dbReference>
<evidence type="ECO:0000313" key="12">
    <source>
        <dbReference type="EMBL" id="EIJ68778.1"/>
    </source>
</evidence>
<name>I3DAN5_9PAST</name>
<dbReference type="InterPro" id="IPR033900">
    <property type="entry name" value="Gram_neg_porin_domain"/>
</dbReference>
<comment type="subcellular location">
    <subcellularLocation>
        <location evidence="1">Cell outer membrane</location>
        <topology evidence="1">Multi-pass membrane protein</topology>
    </subcellularLocation>
</comment>
<dbReference type="OrthoDB" id="784582at2"/>
<dbReference type="CDD" id="cd00342">
    <property type="entry name" value="gram_neg_porins"/>
    <property type="match status" value="1"/>
</dbReference>
<dbReference type="eggNOG" id="COG3203">
    <property type="taxonomic scope" value="Bacteria"/>
</dbReference>
<keyword evidence="4" id="KW-0812">Transmembrane</keyword>
<evidence type="ECO:0000256" key="6">
    <source>
        <dbReference type="ARBA" id="ARBA00023065"/>
    </source>
</evidence>
<dbReference type="AlphaFoldDB" id="I3DAN5"/>
<evidence type="ECO:0000256" key="3">
    <source>
        <dbReference type="ARBA" id="ARBA00022452"/>
    </source>
</evidence>
<evidence type="ECO:0000256" key="10">
    <source>
        <dbReference type="SAM" id="SignalP"/>
    </source>
</evidence>
<keyword evidence="3" id="KW-1134">Transmembrane beta strand</keyword>
<gene>
    <name evidence="12" type="ORF">HMPREF1052_1374</name>
</gene>
<evidence type="ECO:0000256" key="1">
    <source>
        <dbReference type="ARBA" id="ARBA00004571"/>
    </source>
</evidence>
<keyword evidence="9" id="KW-0998">Cell outer membrane</keyword>
<dbReference type="PANTHER" id="PTHR34501">
    <property type="entry name" value="PROTEIN YDDL-RELATED"/>
    <property type="match status" value="1"/>
</dbReference>
<sequence>MKKTLVALAVAATTIAATAPASAFTVYEQDGAKVELSGSFRAFLGRVGDDNRGDLKNDGSRIVIKASQDLGNGLSGFAGYQIRFEDKTNTKTNKEASSASSFGSPTTRELYAGLAHKDIGALSFGRQATSADGMVLTDQYYYRSGEFNPLTTRADKSIKFKSADWNGFGFSVDYLFGNEYKDNASADYKHGYAAGLTYTYDISDVTALNFAAGYSYDAKDKATGSATGAEKDAWVVSTELAHGPFSLSAAYGQTTDEGYEYADADGRYISVGAHYQVIEPSKIYLQWERLSVKDNNTGDKDISNRYLAGVDYKFHKNVVTYVQYEHVTDKTEGERTKDNVFGVGLRVYF</sequence>
<evidence type="ECO:0000256" key="7">
    <source>
        <dbReference type="ARBA" id="ARBA00023114"/>
    </source>
</evidence>
<keyword evidence="2" id="KW-0813">Transport</keyword>